<protein>
    <recommendedName>
        <fullName evidence="5">Flagellar hook-associated protein 2</fullName>
        <shortName evidence="5">HAP2</shortName>
    </recommendedName>
    <alternativeName>
        <fullName evidence="5">Flagellar cap protein</fullName>
    </alternativeName>
</protein>
<dbReference type="GO" id="GO:0007155">
    <property type="term" value="P:cell adhesion"/>
    <property type="evidence" value="ECO:0007669"/>
    <property type="project" value="InterPro"/>
</dbReference>
<reference evidence="8 9" key="1">
    <citation type="submission" date="2015-01" db="EMBL/GenBank/DDBJ databases">
        <title>Genome sequence of the anaerobic bacterium Geobacter soli GSS01, a dissimilatory Fe(III) reducer from soil.</title>
        <authorList>
            <person name="Yang G."/>
            <person name="Zhou S."/>
        </authorList>
    </citation>
    <scope>NUCLEOTIDE SEQUENCE [LARGE SCALE GENOMIC DNA]</scope>
    <source>
        <strain evidence="8 9">GSS01</strain>
    </source>
</reference>
<dbReference type="PANTHER" id="PTHR30288">
    <property type="entry name" value="FLAGELLAR CAP/ASSEMBLY PROTEIN FLID"/>
    <property type="match status" value="1"/>
</dbReference>
<keyword evidence="4 5" id="KW-0975">Bacterial flagellum</keyword>
<dbReference type="PANTHER" id="PTHR30288:SF0">
    <property type="entry name" value="FLAGELLAR HOOK-ASSOCIATED PROTEIN 2"/>
    <property type="match status" value="1"/>
</dbReference>
<dbReference type="GO" id="GO:0071973">
    <property type="term" value="P:bacterial-type flagellum-dependent cell motility"/>
    <property type="evidence" value="ECO:0007669"/>
    <property type="project" value="TreeGrafter"/>
</dbReference>
<sequence length="469" mass="48957">MASVSFSGLATGLDSNTLISQLMYLERAPERILESKKSTINSQIDVYNQVTNLLNSFKTLAAGMNTATGFMGKTTSVGDSTVATATSSSIASPGSYTLTVNSLAKNERQVVDQGYASADELNFKTGTFTISGVATPITIAEGQNSLQGIASAINASGANVTASIINDGSANPYRLVITGKDTNNYTLDFSGLTGDPASGTAYATPTITKSGPAYQAGAAASFSVNGIAITKTSNIVTDVIPGVSLTLLKEGGATTTVTVGNDTSGVTKKINDFVGAYNAAMSQINKQSEYNATTKKGGVLSGDSTLRSVKTQLQNILTTPVAGIAGKYSTLADIGITTDRSNGTLAIDSTKLADALGSNFNDVVELFTKNGGVSNLATEKYGVAEQFRKTIDRFTHTYEGPSSTANGIISSRVRGLNDTIKSIDDQIAAMEVRMARKEEALKKQFTAMETLVSSLTTQGNSLINYLYRS</sequence>
<feature type="domain" description="Flagellar hook-associated protein 2 C-terminal" evidence="7">
    <location>
        <begin position="218"/>
        <end position="456"/>
    </location>
</feature>
<dbReference type="AlphaFoldDB" id="A0A0C1QYV5"/>
<evidence type="ECO:0000313" key="8">
    <source>
        <dbReference type="EMBL" id="KIE43371.1"/>
    </source>
</evidence>
<keyword evidence="3" id="KW-0175">Coiled coil</keyword>
<evidence type="ECO:0000259" key="7">
    <source>
        <dbReference type="Pfam" id="PF07195"/>
    </source>
</evidence>
<dbReference type="InterPro" id="IPR003481">
    <property type="entry name" value="FliD_N"/>
</dbReference>
<evidence type="ECO:0000256" key="1">
    <source>
        <dbReference type="ARBA" id="ARBA00009764"/>
    </source>
</evidence>
<gene>
    <name evidence="8" type="ORF">SE37_12395</name>
</gene>
<dbReference type="GO" id="GO:0009421">
    <property type="term" value="C:bacterial-type flagellum filament cap"/>
    <property type="evidence" value="ECO:0007669"/>
    <property type="project" value="InterPro"/>
</dbReference>
<keyword evidence="5" id="KW-0964">Secreted</keyword>
<keyword evidence="9" id="KW-1185">Reference proteome</keyword>
<feature type="domain" description="Flagellar hook-associated protein 2 N-terminal" evidence="6">
    <location>
        <begin position="11"/>
        <end position="106"/>
    </location>
</feature>
<comment type="subcellular location">
    <subcellularLocation>
        <location evidence="5">Secreted</location>
    </subcellularLocation>
    <subcellularLocation>
        <location evidence="5">Bacterial flagellum</location>
    </subcellularLocation>
</comment>
<evidence type="ECO:0000256" key="3">
    <source>
        <dbReference type="ARBA" id="ARBA00023054"/>
    </source>
</evidence>
<proteinExistence type="inferred from homology"/>
<dbReference type="Pfam" id="PF02465">
    <property type="entry name" value="FliD_N"/>
    <property type="match status" value="1"/>
</dbReference>
<dbReference type="RefSeq" id="WP_039646780.1">
    <property type="nucleotide sequence ID" value="NZ_JXBL01000001.1"/>
</dbReference>
<dbReference type="GO" id="GO:0005576">
    <property type="term" value="C:extracellular region"/>
    <property type="evidence" value="ECO:0007669"/>
    <property type="project" value="UniProtKB-SubCell"/>
</dbReference>
<evidence type="ECO:0000256" key="2">
    <source>
        <dbReference type="ARBA" id="ARBA00011255"/>
    </source>
</evidence>
<dbReference type="Proteomes" id="UP000031433">
    <property type="component" value="Unassembled WGS sequence"/>
</dbReference>
<evidence type="ECO:0000259" key="6">
    <source>
        <dbReference type="Pfam" id="PF02465"/>
    </source>
</evidence>
<evidence type="ECO:0000256" key="5">
    <source>
        <dbReference type="RuleBase" id="RU362066"/>
    </source>
</evidence>
<dbReference type="InterPro" id="IPR010809">
    <property type="entry name" value="FliD_C"/>
</dbReference>
<evidence type="ECO:0000313" key="9">
    <source>
        <dbReference type="Proteomes" id="UP000031433"/>
    </source>
</evidence>
<organism evidence="8 9">
    <name type="scientific">Geobacter soli</name>
    <dbReference type="NCBI Taxonomy" id="1510391"/>
    <lineage>
        <taxon>Bacteria</taxon>
        <taxon>Pseudomonadati</taxon>
        <taxon>Thermodesulfobacteriota</taxon>
        <taxon>Desulfuromonadia</taxon>
        <taxon>Geobacterales</taxon>
        <taxon>Geobacteraceae</taxon>
        <taxon>Geobacter</taxon>
    </lineage>
</organism>
<dbReference type="SMR" id="A0A0C1QYV5"/>
<dbReference type="GO" id="GO:0009424">
    <property type="term" value="C:bacterial-type flagellum hook"/>
    <property type="evidence" value="ECO:0007669"/>
    <property type="project" value="UniProtKB-UniRule"/>
</dbReference>
<keyword evidence="8" id="KW-0282">Flagellum</keyword>
<dbReference type="Pfam" id="PF07195">
    <property type="entry name" value="FliD_C"/>
    <property type="match status" value="1"/>
</dbReference>
<keyword evidence="8" id="KW-0969">Cilium</keyword>
<dbReference type="InterPro" id="IPR040026">
    <property type="entry name" value="FliD"/>
</dbReference>
<comment type="caution">
    <text evidence="8">The sequence shown here is derived from an EMBL/GenBank/DDBJ whole genome shotgun (WGS) entry which is preliminary data.</text>
</comment>
<accession>A0A0C1QYV5</accession>
<comment type="function">
    <text evidence="5">Required for morphogenesis and for the elongation of the flagellar filament by facilitating polymerization of the flagellin monomers at the tip of growing filament. Forms a capping structure, which prevents flagellin subunits (transported through the central channel of the flagellum) from leaking out without polymerization at the distal end.</text>
</comment>
<comment type="subunit">
    <text evidence="2 5">Homopentamer.</text>
</comment>
<dbReference type="EMBL" id="JXBL01000001">
    <property type="protein sequence ID" value="KIE43371.1"/>
    <property type="molecule type" value="Genomic_DNA"/>
</dbReference>
<name>A0A0C1QYV5_9BACT</name>
<comment type="similarity">
    <text evidence="1 5">Belongs to the FliD family.</text>
</comment>
<keyword evidence="8" id="KW-0966">Cell projection</keyword>
<evidence type="ECO:0000256" key="4">
    <source>
        <dbReference type="ARBA" id="ARBA00023143"/>
    </source>
</evidence>